<organism evidence="2 3">
    <name type="scientific">Anaerosalibacter massiliensis</name>
    <dbReference type="NCBI Taxonomy" id="1347392"/>
    <lineage>
        <taxon>Bacteria</taxon>
        <taxon>Bacillati</taxon>
        <taxon>Bacillota</taxon>
        <taxon>Tissierellia</taxon>
        <taxon>Tissierellales</taxon>
        <taxon>Sporanaerobacteraceae</taxon>
        <taxon>Anaerosalibacter</taxon>
    </lineage>
</organism>
<evidence type="ECO:0000313" key="3">
    <source>
        <dbReference type="Proteomes" id="UP001142078"/>
    </source>
</evidence>
<reference evidence="2" key="1">
    <citation type="submission" date="2022-07" db="EMBL/GenBank/DDBJ databases">
        <title>Enhanced cultured diversity of the mouse gut microbiota enables custom-made synthetic communities.</title>
        <authorList>
            <person name="Afrizal A."/>
        </authorList>
    </citation>
    <scope>NUCLEOTIDE SEQUENCE</scope>
    <source>
        <strain evidence="2">DSM 29482</strain>
    </source>
</reference>
<dbReference type="RefSeq" id="WP_042683371.1">
    <property type="nucleotide sequence ID" value="NZ_CABKTM010000075.1"/>
</dbReference>
<sequence>MSKPASEKVFQKTDYEIPIFSMKSALIILLDAIVGTFVFPYILTLFGVSFKFGVILGNVIFTGYALSYARFFIESNKGYCKKFWFTYAGFSLAFAIIVYFWLYLGIYI</sequence>
<feature type="transmembrane region" description="Helical" evidence="1">
    <location>
        <begin position="25"/>
        <end position="46"/>
    </location>
</feature>
<keyword evidence="1" id="KW-0472">Membrane</keyword>
<dbReference type="Proteomes" id="UP001142078">
    <property type="component" value="Unassembled WGS sequence"/>
</dbReference>
<evidence type="ECO:0000256" key="1">
    <source>
        <dbReference type="SAM" id="Phobius"/>
    </source>
</evidence>
<dbReference type="EMBL" id="JANJZL010000006">
    <property type="protein sequence ID" value="MCR2044501.1"/>
    <property type="molecule type" value="Genomic_DNA"/>
</dbReference>
<comment type="caution">
    <text evidence="2">The sequence shown here is derived from an EMBL/GenBank/DDBJ whole genome shotgun (WGS) entry which is preliminary data.</text>
</comment>
<keyword evidence="1" id="KW-0812">Transmembrane</keyword>
<gene>
    <name evidence="2" type="ORF">NSA23_10280</name>
</gene>
<keyword evidence="3" id="KW-1185">Reference proteome</keyword>
<protein>
    <submittedName>
        <fullName evidence="2">Uncharacterized protein</fullName>
    </submittedName>
</protein>
<feature type="transmembrane region" description="Helical" evidence="1">
    <location>
        <begin position="84"/>
        <end position="104"/>
    </location>
</feature>
<feature type="transmembrane region" description="Helical" evidence="1">
    <location>
        <begin position="52"/>
        <end position="72"/>
    </location>
</feature>
<name>A0A9X2MJ78_9FIRM</name>
<evidence type="ECO:0000313" key="2">
    <source>
        <dbReference type="EMBL" id="MCR2044501.1"/>
    </source>
</evidence>
<keyword evidence="1" id="KW-1133">Transmembrane helix</keyword>
<dbReference type="AlphaFoldDB" id="A0A9X2MJ78"/>
<proteinExistence type="predicted"/>
<dbReference type="OrthoDB" id="1651112at2"/>
<accession>A0A9X2MJ78</accession>